<evidence type="ECO:0000256" key="5">
    <source>
        <dbReference type="ARBA" id="ARBA00023242"/>
    </source>
</evidence>
<dbReference type="GO" id="GO:0003714">
    <property type="term" value="F:transcription corepressor activity"/>
    <property type="evidence" value="ECO:0007669"/>
    <property type="project" value="InterPro"/>
</dbReference>
<comment type="subcellular location">
    <subcellularLocation>
        <location evidence="1">Nucleus</location>
    </subcellularLocation>
</comment>
<feature type="domain" description="PHD-type" evidence="8">
    <location>
        <begin position="244"/>
        <end position="271"/>
    </location>
</feature>
<dbReference type="OrthoDB" id="429143at2759"/>
<feature type="transmembrane region" description="Helical" evidence="7">
    <location>
        <begin position="128"/>
        <end position="150"/>
    </location>
</feature>
<dbReference type="Proteomes" id="UP000626092">
    <property type="component" value="Unassembled WGS sequence"/>
</dbReference>
<dbReference type="PANTHER" id="PTHR46309">
    <property type="entry name" value="PHD FINGER PROTEIN 12"/>
    <property type="match status" value="1"/>
</dbReference>
<dbReference type="EMBL" id="WJXA01000003">
    <property type="protein sequence ID" value="KAF7148291.1"/>
    <property type="molecule type" value="Genomic_DNA"/>
</dbReference>
<dbReference type="GO" id="GO:0008270">
    <property type="term" value="F:zinc ion binding"/>
    <property type="evidence" value="ECO:0007669"/>
    <property type="project" value="UniProtKB-KW"/>
</dbReference>
<evidence type="ECO:0000259" key="9">
    <source>
        <dbReference type="Pfam" id="PF16135"/>
    </source>
</evidence>
<organism evidence="10 11">
    <name type="scientific">Rhododendron simsii</name>
    <name type="common">Sims's rhododendron</name>
    <dbReference type="NCBI Taxonomy" id="118357"/>
    <lineage>
        <taxon>Eukaryota</taxon>
        <taxon>Viridiplantae</taxon>
        <taxon>Streptophyta</taxon>
        <taxon>Embryophyta</taxon>
        <taxon>Tracheophyta</taxon>
        <taxon>Spermatophyta</taxon>
        <taxon>Magnoliopsida</taxon>
        <taxon>eudicotyledons</taxon>
        <taxon>Gunneridae</taxon>
        <taxon>Pentapetalae</taxon>
        <taxon>asterids</taxon>
        <taxon>Ericales</taxon>
        <taxon>Ericaceae</taxon>
        <taxon>Ericoideae</taxon>
        <taxon>Rhodoreae</taxon>
        <taxon>Rhododendron</taxon>
    </lineage>
</organism>
<keyword evidence="7" id="KW-1133">Transmembrane helix</keyword>
<dbReference type="InterPro" id="IPR019787">
    <property type="entry name" value="Znf_PHD-finger"/>
</dbReference>
<keyword evidence="7" id="KW-0812">Transmembrane</keyword>
<dbReference type="AlphaFoldDB" id="A0A834H5T7"/>
<keyword evidence="2" id="KW-0479">Metal-binding</keyword>
<feature type="compositionally biased region" description="Basic and acidic residues" evidence="6">
    <location>
        <begin position="31"/>
        <end position="40"/>
    </location>
</feature>
<sequence>MEGRFKVTGSERSQKEIGSMKNAKGLFKVIGSEREKERGTRKNGNHSSEKNIVKEQMKRNKHKEGGEKLKISLEKVAGLVPWLAKFSNKDNCDAESRSGSAIIPVAEEEFSKLFRVEKKSLKRKPKQIVYGGGTCSLLSWMIDLGIIPVLGKVQYKKAITTGVSIEGRITRDGIWCDCCNGTISISEFESHAGSKLSQPFQNIYVIVSEVSLLQHLLYSWGKHKGSELIGFHYIFGDDSSDDRCRMCGDGGELICCDGCPSTVHQSCLNLQALFSW</sequence>
<keyword evidence="11" id="KW-1185">Reference proteome</keyword>
<feature type="compositionally biased region" description="Basic and acidic residues" evidence="6">
    <location>
        <begin position="47"/>
        <end position="65"/>
    </location>
</feature>
<keyword evidence="7" id="KW-0472">Membrane</keyword>
<protein>
    <recommendedName>
        <fullName evidence="12">Tify domain-containing protein</fullName>
    </recommendedName>
</protein>
<accession>A0A834H5T7</accession>
<keyword evidence="4" id="KW-0862">Zinc</keyword>
<comment type="caution">
    <text evidence="10">The sequence shown here is derived from an EMBL/GenBank/DDBJ whole genome shotgun (WGS) entry which is preliminary data.</text>
</comment>
<evidence type="ECO:0008006" key="12">
    <source>
        <dbReference type="Google" id="ProtNLM"/>
    </source>
</evidence>
<evidence type="ECO:0000256" key="4">
    <source>
        <dbReference type="ARBA" id="ARBA00022833"/>
    </source>
</evidence>
<evidence type="ECO:0000256" key="3">
    <source>
        <dbReference type="ARBA" id="ARBA00022771"/>
    </source>
</evidence>
<evidence type="ECO:0000313" key="10">
    <source>
        <dbReference type="EMBL" id="KAF7148291.1"/>
    </source>
</evidence>
<evidence type="ECO:0000313" key="11">
    <source>
        <dbReference type="Proteomes" id="UP000626092"/>
    </source>
</evidence>
<feature type="region of interest" description="Disordered" evidence="6">
    <location>
        <begin position="28"/>
        <end position="65"/>
    </location>
</feature>
<dbReference type="SUPFAM" id="SSF57903">
    <property type="entry name" value="FYVE/PHD zinc finger"/>
    <property type="match status" value="1"/>
</dbReference>
<evidence type="ECO:0000256" key="7">
    <source>
        <dbReference type="SAM" id="Phobius"/>
    </source>
</evidence>
<dbReference type="GO" id="GO:0005634">
    <property type="term" value="C:nucleus"/>
    <property type="evidence" value="ECO:0007669"/>
    <property type="project" value="UniProtKB-SubCell"/>
</dbReference>
<dbReference type="InterPro" id="IPR013083">
    <property type="entry name" value="Znf_RING/FYVE/PHD"/>
</dbReference>
<dbReference type="InterPro" id="IPR011011">
    <property type="entry name" value="Znf_FYVE_PHD"/>
</dbReference>
<dbReference type="PANTHER" id="PTHR46309:SF1">
    <property type="entry name" value="PHD FINGER PROTEIN 12"/>
    <property type="match status" value="1"/>
</dbReference>
<evidence type="ECO:0000259" key="8">
    <source>
        <dbReference type="Pfam" id="PF00628"/>
    </source>
</evidence>
<evidence type="ECO:0000256" key="1">
    <source>
        <dbReference type="ARBA" id="ARBA00004123"/>
    </source>
</evidence>
<name>A0A834H5T7_RHOSS</name>
<dbReference type="Pfam" id="PF16135">
    <property type="entry name" value="TDBD"/>
    <property type="match status" value="1"/>
</dbReference>
<feature type="domain" description="Tify" evidence="9">
    <location>
        <begin position="167"/>
        <end position="214"/>
    </location>
</feature>
<dbReference type="InterPro" id="IPR042163">
    <property type="entry name" value="PHF12"/>
</dbReference>
<evidence type="ECO:0000256" key="2">
    <source>
        <dbReference type="ARBA" id="ARBA00022723"/>
    </source>
</evidence>
<keyword evidence="5" id="KW-0539">Nucleus</keyword>
<dbReference type="GO" id="GO:0006357">
    <property type="term" value="P:regulation of transcription by RNA polymerase II"/>
    <property type="evidence" value="ECO:0007669"/>
    <property type="project" value="TreeGrafter"/>
</dbReference>
<dbReference type="InterPro" id="IPR032308">
    <property type="entry name" value="TDBD"/>
</dbReference>
<evidence type="ECO:0000256" key="6">
    <source>
        <dbReference type="SAM" id="MobiDB-lite"/>
    </source>
</evidence>
<dbReference type="Gene3D" id="3.30.40.10">
    <property type="entry name" value="Zinc/RING finger domain, C3HC4 (zinc finger)"/>
    <property type="match status" value="1"/>
</dbReference>
<gene>
    <name evidence="10" type="ORF">RHSIM_Rhsim03G0130100</name>
</gene>
<proteinExistence type="predicted"/>
<dbReference type="Pfam" id="PF00628">
    <property type="entry name" value="PHD"/>
    <property type="match status" value="1"/>
</dbReference>
<reference evidence="10" key="1">
    <citation type="submission" date="2019-11" db="EMBL/GenBank/DDBJ databases">
        <authorList>
            <person name="Liu Y."/>
            <person name="Hou J."/>
            <person name="Li T.-Q."/>
            <person name="Guan C.-H."/>
            <person name="Wu X."/>
            <person name="Wu H.-Z."/>
            <person name="Ling F."/>
            <person name="Zhang R."/>
            <person name="Shi X.-G."/>
            <person name="Ren J.-P."/>
            <person name="Chen E.-F."/>
            <person name="Sun J.-M."/>
        </authorList>
    </citation>
    <scope>NUCLEOTIDE SEQUENCE</scope>
    <source>
        <strain evidence="10">Adult_tree_wgs_1</strain>
        <tissue evidence="10">Leaves</tissue>
    </source>
</reference>
<keyword evidence="3" id="KW-0863">Zinc-finger</keyword>